<evidence type="ECO:0000313" key="4">
    <source>
        <dbReference type="Proteomes" id="UP000184128"/>
    </source>
</evidence>
<dbReference type="SUPFAM" id="SSF53218">
    <property type="entry name" value="Molybdenum cofactor biosynthesis proteins"/>
    <property type="match status" value="1"/>
</dbReference>
<dbReference type="Pfam" id="PF18146">
    <property type="entry name" value="CinA_KH"/>
    <property type="match status" value="1"/>
</dbReference>
<dbReference type="OrthoDB" id="9801454at2"/>
<dbReference type="InterPro" id="IPR041424">
    <property type="entry name" value="CinA_KH"/>
</dbReference>
<keyword evidence="4" id="KW-1185">Reference proteome</keyword>
<dbReference type="HAMAP" id="MF_00226_B">
    <property type="entry name" value="CinA_B"/>
    <property type="match status" value="1"/>
</dbReference>
<dbReference type="InterPro" id="IPR050101">
    <property type="entry name" value="CinA"/>
</dbReference>
<proteinExistence type="inferred from homology"/>
<dbReference type="Gene3D" id="3.90.950.20">
    <property type="entry name" value="CinA-like"/>
    <property type="match status" value="1"/>
</dbReference>
<dbReference type="NCBIfam" id="TIGR00177">
    <property type="entry name" value="molyb_syn"/>
    <property type="match status" value="1"/>
</dbReference>
<gene>
    <name evidence="1" type="primary">cinA</name>
    <name evidence="3" type="ORF">SAMN02745249_01740</name>
</gene>
<reference evidence="3 4" key="1">
    <citation type="submission" date="2016-11" db="EMBL/GenBank/DDBJ databases">
        <authorList>
            <person name="Jaros S."/>
            <person name="Januszkiewicz K."/>
            <person name="Wedrychowicz H."/>
        </authorList>
    </citation>
    <scope>NUCLEOTIDE SEQUENCE [LARGE SCALE GENOMIC DNA]</scope>
    <source>
        <strain evidence="3 4">DSM 15692</strain>
    </source>
</reference>
<dbReference type="RefSeq" id="WP_073298461.1">
    <property type="nucleotide sequence ID" value="NZ_FQUF01000030.1"/>
</dbReference>
<sequence>MKAEIITSGTELLLGEVVDTNTPFLARELAAIGINVYHHTTVGDNPARLLDAIQLAEKRADIIIISGGLGPTEDDITKMILAKHLNVELTLDEESLHKVNRRYQTEKLSKGNYQQAQILKGSQPLKNDIGMAAGIYMEKEDHTYVLLPGVPSEFEYMVEDQLIPFLMQNTTKNNILRSRNLNFYGLPEAKVAEELADLIHQQTNPTLAIYAKEGIIDVRITSSGQTEAECTKMLDEMEKRILKQLDQHFISYNSTRIQDVIFEQLAMKAESLALVEVNTDGEVIDSLAHELEHKELFKGGLYFTQHVNAANYFNLETLQENKKEQNEKMANKIREEFQSDYGLAVTGWGENQRSYKPMPEQAFISIAKAEGEVFTHEIDLTKRTYFARWLLALKVSDTLRRFLLDLPQLEEE</sequence>
<feature type="domain" description="MoaB/Mog" evidence="2">
    <location>
        <begin position="4"/>
        <end position="169"/>
    </location>
</feature>
<accession>A0A1M4YNI6</accession>
<dbReference type="InterPro" id="IPR008135">
    <property type="entry name" value="Competence-induced_CinA"/>
</dbReference>
<comment type="similarity">
    <text evidence="1">Belongs to the CinA family.</text>
</comment>
<dbReference type="InterPro" id="IPR036425">
    <property type="entry name" value="MoaB/Mog-like_dom_sf"/>
</dbReference>
<evidence type="ECO:0000259" key="2">
    <source>
        <dbReference type="SMART" id="SM00852"/>
    </source>
</evidence>
<dbReference type="Gene3D" id="3.30.70.2860">
    <property type="match status" value="1"/>
</dbReference>
<dbReference type="SUPFAM" id="SSF142433">
    <property type="entry name" value="CinA-like"/>
    <property type="match status" value="1"/>
</dbReference>
<evidence type="ECO:0000313" key="3">
    <source>
        <dbReference type="EMBL" id="SHF07375.1"/>
    </source>
</evidence>
<name>A0A1M4YNI6_9LACT</name>
<dbReference type="NCBIfam" id="TIGR00200">
    <property type="entry name" value="cinA_nterm"/>
    <property type="match status" value="1"/>
</dbReference>
<dbReference type="SMART" id="SM00852">
    <property type="entry name" value="MoCF_biosynth"/>
    <property type="match status" value="1"/>
</dbReference>
<dbReference type="Proteomes" id="UP000184128">
    <property type="component" value="Unassembled WGS sequence"/>
</dbReference>
<dbReference type="InterPro" id="IPR001453">
    <property type="entry name" value="MoaB/Mog_dom"/>
</dbReference>
<dbReference type="PIRSF" id="PIRSF006728">
    <property type="entry name" value="CinA"/>
    <property type="match status" value="1"/>
</dbReference>
<dbReference type="EMBL" id="FQUF01000030">
    <property type="protein sequence ID" value="SHF07375.1"/>
    <property type="molecule type" value="Genomic_DNA"/>
</dbReference>
<evidence type="ECO:0000256" key="1">
    <source>
        <dbReference type="HAMAP-Rule" id="MF_00226"/>
    </source>
</evidence>
<dbReference type="PANTHER" id="PTHR13939:SF0">
    <property type="entry name" value="NMN AMIDOHYDROLASE-LIKE PROTEIN YFAY"/>
    <property type="match status" value="1"/>
</dbReference>
<organism evidence="3 4">
    <name type="scientific">Atopostipes suicloacalis DSM 15692</name>
    <dbReference type="NCBI Taxonomy" id="1121025"/>
    <lineage>
        <taxon>Bacteria</taxon>
        <taxon>Bacillati</taxon>
        <taxon>Bacillota</taxon>
        <taxon>Bacilli</taxon>
        <taxon>Lactobacillales</taxon>
        <taxon>Carnobacteriaceae</taxon>
        <taxon>Atopostipes</taxon>
    </lineage>
</organism>
<dbReference type="PANTHER" id="PTHR13939">
    <property type="entry name" value="NICOTINAMIDE-NUCLEOTIDE AMIDOHYDROLASE PNCC"/>
    <property type="match status" value="1"/>
</dbReference>
<dbReference type="STRING" id="1121025.SAMN02745249_01740"/>
<dbReference type="CDD" id="cd00885">
    <property type="entry name" value="cinA"/>
    <property type="match status" value="1"/>
</dbReference>
<protein>
    <recommendedName>
        <fullName evidence="1">Putative competence-damage inducible protein</fullName>
    </recommendedName>
</protein>
<dbReference type="AlphaFoldDB" id="A0A1M4YNI6"/>
<dbReference type="InterPro" id="IPR036653">
    <property type="entry name" value="CinA-like_C"/>
</dbReference>
<dbReference type="Gene3D" id="3.40.980.10">
    <property type="entry name" value="MoaB/Mog-like domain"/>
    <property type="match status" value="1"/>
</dbReference>
<dbReference type="Pfam" id="PF00994">
    <property type="entry name" value="MoCF_biosynth"/>
    <property type="match status" value="1"/>
</dbReference>